<proteinExistence type="predicted"/>
<protein>
    <submittedName>
        <fullName evidence="1">Uncharacterized protein</fullName>
    </submittedName>
</protein>
<dbReference type="AlphaFoldDB" id="A0A6C0JSH3"/>
<name>A0A6C0JSH3_9ZZZZ</name>
<reference evidence="1" key="1">
    <citation type="journal article" date="2020" name="Nature">
        <title>Giant virus diversity and host interactions through global metagenomics.</title>
        <authorList>
            <person name="Schulz F."/>
            <person name="Roux S."/>
            <person name="Paez-Espino D."/>
            <person name="Jungbluth S."/>
            <person name="Walsh D.A."/>
            <person name="Denef V.J."/>
            <person name="McMahon K.D."/>
            <person name="Konstantinidis K.T."/>
            <person name="Eloe-Fadrosh E.A."/>
            <person name="Kyrpides N.C."/>
            <person name="Woyke T."/>
        </authorList>
    </citation>
    <scope>NUCLEOTIDE SEQUENCE</scope>
    <source>
        <strain evidence="1">GVMAG-S-1041349-163</strain>
    </source>
</reference>
<dbReference type="EMBL" id="MN740685">
    <property type="protein sequence ID" value="QHU07650.1"/>
    <property type="molecule type" value="Genomic_DNA"/>
</dbReference>
<sequence length="72" mass="8741">MNASFKTKYSIPKIVLLNEINKKKNNIERKKRYIEFLKYVYTDFDLLNNEQDDLINEKIILNSLQLRFNVED</sequence>
<accession>A0A6C0JSH3</accession>
<organism evidence="1">
    <name type="scientific">viral metagenome</name>
    <dbReference type="NCBI Taxonomy" id="1070528"/>
    <lineage>
        <taxon>unclassified sequences</taxon>
        <taxon>metagenomes</taxon>
        <taxon>organismal metagenomes</taxon>
    </lineage>
</organism>
<evidence type="ECO:0000313" key="1">
    <source>
        <dbReference type="EMBL" id="QHU07650.1"/>
    </source>
</evidence>